<dbReference type="AlphaFoldDB" id="A0A6A3H027"/>
<dbReference type="InterPro" id="IPR013103">
    <property type="entry name" value="RVT_2"/>
</dbReference>
<accession>A0A6A3H027</accession>
<comment type="caution">
    <text evidence="2">The sequence shown here is derived from an EMBL/GenBank/DDBJ whole genome shotgun (WGS) entry which is preliminary data.</text>
</comment>
<sequence>MDGGIYFRWVNDSPIFLTLYVDDIVIAATTENIKLVLTELTKKFEVKDLGNVSHLLSMEIKYVPGQFLSISQRGYIGRILERFKMANCKATPIPQAKGDFPLPGDPDRETVH</sequence>
<gene>
    <name evidence="2" type="ORF">PF011_g29275</name>
</gene>
<dbReference type="Proteomes" id="UP000460718">
    <property type="component" value="Unassembled WGS sequence"/>
</dbReference>
<protein>
    <recommendedName>
        <fullName evidence="1">Reverse transcriptase Ty1/copia-type domain-containing protein</fullName>
    </recommendedName>
</protein>
<evidence type="ECO:0000313" key="3">
    <source>
        <dbReference type="Proteomes" id="UP000460718"/>
    </source>
</evidence>
<feature type="domain" description="Reverse transcriptase Ty1/copia-type" evidence="1">
    <location>
        <begin position="3"/>
        <end position="95"/>
    </location>
</feature>
<proteinExistence type="predicted"/>
<name>A0A6A3H027_9STRA</name>
<reference evidence="2 3" key="1">
    <citation type="submission" date="2018-09" db="EMBL/GenBank/DDBJ databases">
        <title>Genomic investigation of the strawberry pathogen Phytophthora fragariae indicates pathogenicity is determined by transcriptional variation in three key races.</title>
        <authorList>
            <person name="Adams T.M."/>
            <person name="Armitage A.D."/>
            <person name="Sobczyk M.K."/>
            <person name="Bates H.J."/>
            <person name="Dunwell J.M."/>
            <person name="Nellist C.F."/>
            <person name="Harrison R.J."/>
        </authorList>
    </citation>
    <scope>NUCLEOTIDE SEQUENCE [LARGE SCALE GENOMIC DNA]</scope>
    <source>
        <strain evidence="2 3">SCRP245</strain>
    </source>
</reference>
<dbReference type="Pfam" id="PF07727">
    <property type="entry name" value="RVT_2"/>
    <property type="match status" value="1"/>
</dbReference>
<evidence type="ECO:0000313" key="2">
    <source>
        <dbReference type="EMBL" id="KAE8962729.1"/>
    </source>
</evidence>
<evidence type="ECO:0000259" key="1">
    <source>
        <dbReference type="Pfam" id="PF07727"/>
    </source>
</evidence>
<dbReference type="EMBL" id="QXFW01005222">
    <property type="protein sequence ID" value="KAE8962729.1"/>
    <property type="molecule type" value="Genomic_DNA"/>
</dbReference>
<organism evidence="2 3">
    <name type="scientific">Phytophthora fragariae</name>
    <dbReference type="NCBI Taxonomy" id="53985"/>
    <lineage>
        <taxon>Eukaryota</taxon>
        <taxon>Sar</taxon>
        <taxon>Stramenopiles</taxon>
        <taxon>Oomycota</taxon>
        <taxon>Peronosporomycetes</taxon>
        <taxon>Peronosporales</taxon>
        <taxon>Peronosporaceae</taxon>
        <taxon>Phytophthora</taxon>
    </lineage>
</organism>